<evidence type="ECO:0000256" key="2">
    <source>
        <dbReference type="SAM" id="Phobius"/>
    </source>
</evidence>
<dbReference type="InterPro" id="IPR027417">
    <property type="entry name" value="P-loop_NTPase"/>
</dbReference>
<dbReference type="SUPFAM" id="SSF52540">
    <property type="entry name" value="P-loop containing nucleoside triphosphate hydrolases"/>
    <property type="match status" value="1"/>
</dbReference>
<dbReference type="GeneID" id="61894734"/>
<dbReference type="EMBL" id="LT853882">
    <property type="protein sequence ID" value="SMQ99629.1"/>
    <property type="molecule type" value="Genomic_DNA"/>
</dbReference>
<dbReference type="InterPro" id="IPR053156">
    <property type="entry name" value="T6SS_TssM-like"/>
</dbReference>
<dbReference type="Proteomes" id="UP000195953">
    <property type="component" value="Chromosome 1"/>
</dbReference>
<feature type="transmembrane region" description="Helical" evidence="2">
    <location>
        <begin position="12"/>
        <end position="31"/>
    </location>
</feature>
<dbReference type="InterPro" id="IPR009612">
    <property type="entry name" value="IcmF-rel"/>
</dbReference>
<dbReference type="KEGG" id="xfr:BER92_11345"/>
<evidence type="ECO:0000256" key="1">
    <source>
        <dbReference type="SAM" id="MobiDB-lite"/>
    </source>
</evidence>
<evidence type="ECO:0000313" key="7">
    <source>
        <dbReference type="EMBL" id="SMQ99629.1"/>
    </source>
</evidence>
<dbReference type="InterPro" id="IPR017731">
    <property type="entry name" value="TssM1-like"/>
</dbReference>
<proteinExistence type="predicted"/>
<evidence type="ECO:0000259" key="4">
    <source>
        <dbReference type="Pfam" id="PF06761"/>
    </source>
</evidence>
<dbReference type="PANTHER" id="PTHR36153:SF1">
    <property type="entry name" value="TYPE VI SECRETION SYSTEM COMPONENT TSSM1"/>
    <property type="match status" value="1"/>
</dbReference>
<dbReference type="AlphaFoldDB" id="A0A1Y6GXT7"/>
<accession>A0A1Y6GXT7</accession>
<evidence type="ECO:0000259" key="6">
    <source>
        <dbReference type="Pfam" id="PF21070"/>
    </source>
</evidence>
<dbReference type="Pfam" id="PF14331">
    <property type="entry name" value="IcmF-related_N"/>
    <property type="match status" value="1"/>
</dbReference>
<feature type="region of interest" description="Disordered" evidence="1">
    <location>
        <begin position="1212"/>
        <end position="1245"/>
    </location>
</feature>
<gene>
    <name evidence="8" type="ORF">PD5205_02358</name>
    <name evidence="7" type="ORF">PD885_02391</name>
</gene>
<feature type="domain" description="Type VI secretion system component TssM1 helical" evidence="6">
    <location>
        <begin position="981"/>
        <end position="1056"/>
    </location>
</feature>
<dbReference type="InterPro" id="IPR010623">
    <property type="entry name" value="IcmF_C"/>
</dbReference>
<keyword evidence="9" id="KW-1185">Reference proteome</keyword>
<dbReference type="Pfam" id="PF06761">
    <property type="entry name" value="IcmF-related"/>
    <property type="match status" value="1"/>
</dbReference>
<dbReference type="InterPro" id="IPR025743">
    <property type="entry name" value="TssM1_N"/>
</dbReference>
<dbReference type="EMBL" id="LT853885">
    <property type="protein sequence ID" value="SMR03655.1"/>
    <property type="molecule type" value="Genomic_DNA"/>
</dbReference>
<dbReference type="eggNOG" id="COG3523">
    <property type="taxonomic scope" value="Bacteria"/>
</dbReference>
<keyword evidence="2" id="KW-1133">Transmembrane helix</keyword>
<evidence type="ECO:0000313" key="8">
    <source>
        <dbReference type="EMBL" id="SMR03655.1"/>
    </source>
</evidence>
<dbReference type="InterPro" id="IPR048677">
    <property type="entry name" value="TssM1_hel"/>
</dbReference>
<keyword evidence="2" id="KW-0812">Transmembrane</keyword>
<organism evidence="8 10">
    <name type="scientific">Xanthomonas fragariae</name>
    <dbReference type="NCBI Taxonomy" id="48664"/>
    <lineage>
        <taxon>Bacteria</taxon>
        <taxon>Pseudomonadati</taxon>
        <taxon>Pseudomonadota</taxon>
        <taxon>Gammaproteobacteria</taxon>
        <taxon>Lysobacterales</taxon>
        <taxon>Lysobacteraceae</taxon>
        <taxon>Xanthomonas</taxon>
    </lineage>
</organism>
<sequence>MFSNLSYYLRDYRLWMVLGLLAAGAVAYFGAEGLREIGLWVAVALAVCLLVWLLVWIVRRIMARRAARSLDAMVQGEADRAVAAAQPATRADTEALRSRMFEAVKAIKSSRLGVLKGKAALYELPWYVIIGNPAAGKSTAILNSGLQFPFEDNRGNVIQGIGGTRNCDWYFTTTGIVLDTAGRYSVSVEDRLEWLTFLALLKKHRPRAPINGIIIAASIAELSGSKPEFAIELAKNLRQRVQEITERLEVFAPVYVVFTKADLIAGFSEFFHNLDPSERENVWGATLPYDPTANTDALAAFDIHFDELAEGLKEMSLAHMAMQRGRQVSPGLLTLPLEFVGIKPALRTFIATLFEENPYQFKPVFRGFYFSSALQEGHSVHHASERVSRQFALQARAQPGEAVPSGQTAYFLKHLFRKVIFADKQLVRQYSSPHQNRLRYGVFLGGVAVLALALGLWTWSYTTNVQLVNNATKDLDQAVRVQANRVDLQSRIDALLLLQDRLEQLDRYKQKGGITSGLGLYQGGNIRKKLLAEYYNGMRQVMLEPTTANLESFLGQVVGERDRLGKSARPQQAAQQDSVLYQDASPTDTNDAYNALKTYLMLGNRKHVESAHLTQQLTLFWRGWLDANRGQMTREEMTRAAEKLMTFYVAQAEDAQWPQVQTKVTLVNDSREALTRVMKGQPAMQRVFAQIKARAAARFPTMTVNALIGEEANSGAITGSYAISGAFSREAWEEYVKDAIKEAANTQLSTTDWVLDTSEQSDLSLAGSPEHVARELVKAYKQEYAQEWRKFIQGVSVAPFQGFDQALSRMNRIGDPANSPLRKLLEKINEQTIWDNPMADALSKKASGGAVAWFQRVILRSDPADARKAEQQPVGPIGKTFEGLARLMTKRKDEPAVIDAYFDKLAKLRTRMNAIKNQGQIGVGARKLMQDTFSNEGSELSAALTLVDEQMLTGLDETQRDAMRPLLLRPLTQTFAALVPPTENEINRVWAAQVYEPFRNGIGQRYPFNLNTDVDAAPGDVAAIFGASGAIAAFNKDALGTLVIQRGNLLESRRWAGIGIALSSELVANYGNWVSGQSGAVAKDVSIFEILPTPAVGAIEYTIDISGQTLRYRNTPPQWMTMQWPNAGAVPGAKITAVTSDGRSVEMFNAPGDNGLSRLIKAAAQEPVDDATRRFTWSDQGVSISVQMRIVQSAGKATGGGDWQRGLQLPATVAGSPTTVGADAPAAAAPRGPVPAGAPAQEGGQ</sequence>
<feature type="domain" description="Type VI secretion system component TssM1 N-terminal" evidence="5">
    <location>
        <begin position="189"/>
        <end position="443"/>
    </location>
</feature>
<evidence type="ECO:0000313" key="9">
    <source>
        <dbReference type="Proteomes" id="UP000195877"/>
    </source>
</evidence>
<dbReference type="OrthoDB" id="9758229at2"/>
<dbReference type="RefSeq" id="WP_002801812.1">
    <property type="nucleotide sequence ID" value="NZ_CP016830.1"/>
</dbReference>
<protein>
    <submittedName>
        <fullName evidence="8">ImcF-related family protein</fullName>
    </submittedName>
</protein>
<feature type="domain" description="IcmF-related" evidence="4">
    <location>
        <begin position="493"/>
        <end position="832"/>
    </location>
</feature>
<dbReference type="PANTHER" id="PTHR36153">
    <property type="entry name" value="INNER MEMBRANE PROTEIN-RELATED"/>
    <property type="match status" value="1"/>
</dbReference>
<evidence type="ECO:0000313" key="10">
    <source>
        <dbReference type="Proteomes" id="UP000195953"/>
    </source>
</evidence>
<dbReference type="Pfam" id="PF21070">
    <property type="entry name" value="IcmF_helical"/>
    <property type="match status" value="1"/>
</dbReference>
<feature type="transmembrane region" description="Helical" evidence="2">
    <location>
        <begin position="37"/>
        <end position="58"/>
    </location>
</feature>
<feature type="compositionally biased region" description="Low complexity" evidence="1">
    <location>
        <begin position="1221"/>
        <end position="1245"/>
    </location>
</feature>
<dbReference type="Proteomes" id="UP000195877">
    <property type="component" value="Chromosome 1"/>
</dbReference>
<name>A0A1Y6GXT7_9XANT</name>
<keyword evidence="2" id="KW-0472">Membrane</keyword>
<evidence type="ECO:0000259" key="3">
    <source>
        <dbReference type="Pfam" id="PF06744"/>
    </source>
</evidence>
<evidence type="ECO:0000259" key="5">
    <source>
        <dbReference type="Pfam" id="PF14331"/>
    </source>
</evidence>
<reference evidence="7 9" key="1">
    <citation type="submission" date="2017-05" db="EMBL/GenBank/DDBJ databases">
        <authorList>
            <person name="Blom J."/>
        </authorList>
    </citation>
    <scope>NUCLEOTIDE SEQUENCE [LARGE SCALE GENOMIC DNA]</scope>
    <source>
        <strain evidence="7">PD885</strain>
    </source>
</reference>
<dbReference type="Pfam" id="PF06744">
    <property type="entry name" value="IcmF_C"/>
    <property type="match status" value="1"/>
</dbReference>
<dbReference type="NCBIfam" id="TIGR03348">
    <property type="entry name" value="VI_IcmF"/>
    <property type="match status" value="1"/>
</dbReference>
<reference evidence="8 10" key="2">
    <citation type="submission" date="2017-05" db="EMBL/GenBank/DDBJ databases">
        <authorList>
            <person name="Song R."/>
            <person name="Chenine A.L."/>
            <person name="Ruprecht R.M."/>
        </authorList>
    </citation>
    <scope>NUCLEOTIDE SEQUENCE [LARGE SCALE GENOMIC DNA]</scope>
    <source>
        <strain evidence="8">PD5205</strain>
    </source>
</reference>
<feature type="domain" description="Type VI secretion system IcmF C-terminal" evidence="3">
    <location>
        <begin position="1088"/>
        <end position="1190"/>
    </location>
</feature>
<dbReference type="STRING" id="48664.BER92_11345"/>
<feature type="transmembrane region" description="Helical" evidence="2">
    <location>
        <begin position="438"/>
        <end position="459"/>
    </location>
</feature>